<dbReference type="InterPro" id="IPR003594">
    <property type="entry name" value="HATPase_dom"/>
</dbReference>
<reference evidence="10 11" key="1">
    <citation type="submission" date="2019-04" db="EMBL/GenBank/DDBJ databases">
        <title>Bacillus sediminilitoris sp. nov., isolated from a tidal flat sediment on the East China Sea.</title>
        <authorList>
            <person name="Wei Y."/>
            <person name="Mao H."/>
            <person name="Fang J."/>
        </authorList>
    </citation>
    <scope>NUCLEOTIDE SEQUENCE [LARGE SCALE GENOMIC DNA]</scope>
    <source>
        <strain evidence="10 11">DSL-17</strain>
    </source>
</reference>
<dbReference type="Pfam" id="PF02518">
    <property type="entry name" value="HATPase_c"/>
    <property type="match status" value="1"/>
</dbReference>
<evidence type="ECO:0000256" key="2">
    <source>
        <dbReference type="ARBA" id="ARBA00022475"/>
    </source>
</evidence>
<evidence type="ECO:0000313" key="11">
    <source>
        <dbReference type="Proteomes" id="UP000310334"/>
    </source>
</evidence>
<feature type="transmembrane region" description="Helical" evidence="9">
    <location>
        <begin position="21"/>
        <end position="47"/>
    </location>
</feature>
<dbReference type="CDD" id="cd12912">
    <property type="entry name" value="PDC2_MCP_like"/>
    <property type="match status" value="1"/>
</dbReference>
<protein>
    <submittedName>
        <fullName evidence="10">Sensor histidine kinase</fullName>
    </submittedName>
</protein>
<evidence type="ECO:0000313" key="10">
    <source>
        <dbReference type="EMBL" id="THF79637.1"/>
    </source>
</evidence>
<dbReference type="PROSITE" id="PS50885">
    <property type="entry name" value="HAMP"/>
    <property type="match status" value="1"/>
</dbReference>
<gene>
    <name evidence="10" type="ORF">E6W99_11490</name>
</gene>
<accession>A0A4S4BWR0</accession>
<dbReference type="Gene3D" id="3.30.450.20">
    <property type="entry name" value="PAS domain"/>
    <property type="match status" value="2"/>
</dbReference>
<dbReference type="InterPro" id="IPR003660">
    <property type="entry name" value="HAMP_dom"/>
</dbReference>
<dbReference type="InterPro" id="IPR010559">
    <property type="entry name" value="Sig_transdc_His_kin_internal"/>
</dbReference>
<dbReference type="GO" id="GO:0005886">
    <property type="term" value="C:plasma membrane"/>
    <property type="evidence" value="ECO:0007669"/>
    <property type="project" value="UniProtKB-SubCell"/>
</dbReference>
<feature type="transmembrane region" description="Helical" evidence="9">
    <location>
        <begin position="315"/>
        <end position="335"/>
    </location>
</feature>
<dbReference type="Pfam" id="PF00672">
    <property type="entry name" value="HAMP"/>
    <property type="match status" value="1"/>
</dbReference>
<keyword evidence="8 9" id="KW-0472">Membrane</keyword>
<dbReference type="Proteomes" id="UP000310334">
    <property type="component" value="Unassembled WGS sequence"/>
</dbReference>
<comment type="subcellular location">
    <subcellularLocation>
        <location evidence="1">Cell membrane</location>
        <topology evidence="1">Multi-pass membrane protein</topology>
    </subcellularLocation>
</comment>
<organism evidence="10 11">
    <name type="scientific">Metabacillus sediminilitoris</name>
    <dbReference type="NCBI Taxonomy" id="2567941"/>
    <lineage>
        <taxon>Bacteria</taxon>
        <taxon>Bacillati</taxon>
        <taxon>Bacillota</taxon>
        <taxon>Bacilli</taxon>
        <taxon>Bacillales</taxon>
        <taxon>Bacillaceae</taxon>
        <taxon>Metabacillus</taxon>
    </lineage>
</organism>
<evidence type="ECO:0000256" key="3">
    <source>
        <dbReference type="ARBA" id="ARBA00022553"/>
    </source>
</evidence>
<evidence type="ECO:0000256" key="8">
    <source>
        <dbReference type="ARBA" id="ARBA00023136"/>
    </source>
</evidence>
<dbReference type="SUPFAM" id="SSF158472">
    <property type="entry name" value="HAMP domain-like"/>
    <property type="match status" value="1"/>
</dbReference>
<dbReference type="OrthoDB" id="9776552at2"/>
<dbReference type="InterPro" id="IPR036890">
    <property type="entry name" value="HATPase_C_sf"/>
</dbReference>
<dbReference type="PANTHER" id="PTHR34220">
    <property type="entry name" value="SENSOR HISTIDINE KINASE YPDA"/>
    <property type="match status" value="1"/>
</dbReference>
<evidence type="ECO:0000256" key="4">
    <source>
        <dbReference type="ARBA" id="ARBA00022679"/>
    </source>
</evidence>
<keyword evidence="2" id="KW-1003">Cell membrane</keyword>
<dbReference type="EMBL" id="SSNT01000008">
    <property type="protein sequence ID" value="THF79637.1"/>
    <property type="molecule type" value="Genomic_DNA"/>
</dbReference>
<dbReference type="Gene3D" id="6.10.340.10">
    <property type="match status" value="1"/>
</dbReference>
<keyword evidence="7 9" id="KW-1133">Transmembrane helix</keyword>
<dbReference type="CDD" id="cd06225">
    <property type="entry name" value="HAMP"/>
    <property type="match status" value="1"/>
</dbReference>
<keyword evidence="11" id="KW-1185">Reference proteome</keyword>
<evidence type="ECO:0000256" key="1">
    <source>
        <dbReference type="ARBA" id="ARBA00004651"/>
    </source>
</evidence>
<dbReference type="GO" id="GO:0000155">
    <property type="term" value="F:phosphorelay sensor kinase activity"/>
    <property type="evidence" value="ECO:0007669"/>
    <property type="project" value="InterPro"/>
</dbReference>
<dbReference type="AlphaFoldDB" id="A0A4S4BWR0"/>
<sequence length="608" mass="69085">MNSKKRIRRGFMFRKKFLYRSFSTKIIVAFLLVILISTLFISLSFYWESNSILKKNVRESTVQITKQTAESLSFILNVGIDTSDFISSDQNIQQAALQLNSNTSDEQRRNDQYINTLLNNYVYSNSFVKIVYVLKEEGSGWGSGTFSEARLKNIRLSDKEWVKEAKQKDGELVWQGLQYDDFNGGGINTDLILPVGRVLKDFDTLNNIGLVQVHLDGRSILNTIEHLKLGKTGKFFVVDKNGMIMIDANLDSINKKVENPDLYHHIVDNDAVEFEFEANNVPYYGVKQPLSNGWMLVGTVPIHEISGQLDRLQSWIVVSAGVFSLLAIGIGFFIAGRVTKPIRQLSQSMLQVQQGDLKARANVNSSDEIGFLSKQFNEMLFDIDNLMQQVETEQSEKHHAELRAVMHRVHPHFLFNTLSTLRWLIDSNQNERASLVLSALTHLLEANMGKSGSIIMVEEELDIIRKYLVILELRYEKTFHLVLDIEPGTERLLIPRMLLQPVVENAIFHGIVPKNTDGRISIKIHFDDGNLVFLINDDGLGISDDKVKELNDPVTAVEKGKIGIGLRHIFDTLSLYYGQSWEWSVSSGSKQGTTVRIILKNWELTQKN</sequence>
<dbReference type="InterPro" id="IPR050640">
    <property type="entry name" value="Bact_2-comp_sensor_kinase"/>
</dbReference>
<evidence type="ECO:0000256" key="6">
    <source>
        <dbReference type="ARBA" id="ARBA00022777"/>
    </source>
</evidence>
<dbReference type="Gene3D" id="3.30.565.10">
    <property type="entry name" value="Histidine kinase-like ATPase, C-terminal domain"/>
    <property type="match status" value="1"/>
</dbReference>
<dbReference type="SUPFAM" id="SSF55874">
    <property type="entry name" value="ATPase domain of HSP90 chaperone/DNA topoisomerase II/histidine kinase"/>
    <property type="match status" value="1"/>
</dbReference>
<keyword evidence="4" id="KW-0808">Transferase</keyword>
<evidence type="ECO:0000256" key="5">
    <source>
        <dbReference type="ARBA" id="ARBA00022692"/>
    </source>
</evidence>
<dbReference type="Pfam" id="PF06580">
    <property type="entry name" value="His_kinase"/>
    <property type="match status" value="1"/>
</dbReference>
<keyword evidence="6 10" id="KW-0418">Kinase</keyword>
<evidence type="ECO:0000256" key="9">
    <source>
        <dbReference type="SAM" id="Phobius"/>
    </source>
</evidence>
<evidence type="ECO:0000256" key="7">
    <source>
        <dbReference type="ARBA" id="ARBA00022989"/>
    </source>
</evidence>
<name>A0A4S4BWR0_9BACI</name>
<dbReference type="Pfam" id="PF02743">
    <property type="entry name" value="dCache_1"/>
    <property type="match status" value="1"/>
</dbReference>
<dbReference type="InterPro" id="IPR033479">
    <property type="entry name" value="dCache_1"/>
</dbReference>
<keyword evidence="3" id="KW-0597">Phosphoprotein</keyword>
<keyword evidence="5 9" id="KW-0812">Transmembrane</keyword>
<dbReference type="PANTHER" id="PTHR34220:SF7">
    <property type="entry name" value="SENSOR HISTIDINE KINASE YPDA"/>
    <property type="match status" value="1"/>
</dbReference>
<proteinExistence type="predicted"/>
<dbReference type="SMART" id="SM00304">
    <property type="entry name" value="HAMP"/>
    <property type="match status" value="1"/>
</dbReference>
<comment type="caution">
    <text evidence="10">The sequence shown here is derived from an EMBL/GenBank/DDBJ whole genome shotgun (WGS) entry which is preliminary data.</text>
</comment>